<dbReference type="PANTHER" id="PTHR34801:SF6">
    <property type="entry name" value="SLL1620 PROTEIN"/>
    <property type="match status" value="1"/>
</dbReference>
<keyword evidence="2" id="KW-1185">Reference proteome</keyword>
<dbReference type="EMBL" id="VMNH01000004">
    <property type="protein sequence ID" value="TVO77932.1"/>
    <property type="molecule type" value="Genomic_DNA"/>
</dbReference>
<proteinExistence type="predicted"/>
<evidence type="ECO:0000313" key="1">
    <source>
        <dbReference type="EMBL" id="TVO77932.1"/>
    </source>
</evidence>
<gene>
    <name evidence="1" type="ORF">FHP88_02790</name>
</gene>
<comment type="caution">
    <text evidence="1">The sequence shown here is derived from an EMBL/GenBank/DDBJ whole genome shotgun (WGS) entry which is preliminary data.</text>
</comment>
<dbReference type="AlphaFoldDB" id="A0A557SKT3"/>
<dbReference type="PANTHER" id="PTHR34801">
    <property type="entry name" value="EXPRESSED PROTEIN"/>
    <property type="match status" value="1"/>
</dbReference>
<accession>A0A557SKT3</accession>
<dbReference type="OrthoDB" id="9793534at2"/>
<reference evidence="1 2" key="1">
    <citation type="submission" date="2019-07" db="EMBL/GenBank/DDBJ databases">
        <title>The pathways for chlorine oxyanion respiration interact through the shared metabolite chlorate.</title>
        <authorList>
            <person name="Barnum T.P."/>
            <person name="Cheng Y."/>
            <person name="Hill K.A."/>
            <person name="Lucas L.N."/>
            <person name="Carlson H.K."/>
            <person name="Coates J.D."/>
        </authorList>
    </citation>
    <scope>NUCLEOTIDE SEQUENCE [LARGE SCALE GENOMIC DNA]</scope>
    <source>
        <strain evidence="1 2">BK-1</strain>
    </source>
</reference>
<evidence type="ECO:0000313" key="2">
    <source>
        <dbReference type="Proteomes" id="UP000316649"/>
    </source>
</evidence>
<sequence length="131" mass="14460">MRAKVAGLTDGILSQCPDKANCVCSEHMNDSRHYVEPISFTQNSPAYTLSLLHEVIQELGGTVQATSENYLAATFTSAIFRFVDDLEVRLDLADNVIHIRSASRVGYSDLGVNKKRVESLRALFNTKLVGQ</sequence>
<dbReference type="PIRSF" id="PIRSF026426">
    <property type="entry name" value="DUF1499"/>
    <property type="match status" value="1"/>
</dbReference>
<dbReference type="Pfam" id="PF07386">
    <property type="entry name" value="DUF1499"/>
    <property type="match status" value="1"/>
</dbReference>
<dbReference type="InterPro" id="IPR010865">
    <property type="entry name" value="DUF1499"/>
</dbReference>
<dbReference type="Proteomes" id="UP000316649">
    <property type="component" value="Unassembled WGS sequence"/>
</dbReference>
<organism evidence="1 2">
    <name type="scientific">Sedimenticola selenatireducens</name>
    <dbReference type="NCBI Taxonomy" id="191960"/>
    <lineage>
        <taxon>Bacteria</taxon>
        <taxon>Pseudomonadati</taxon>
        <taxon>Pseudomonadota</taxon>
        <taxon>Gammaproteobacteria</taxon>
        <taxon>Chromatiales</taxon>
        <taxon>Sedimenticolaceae</taxon>
        <taxon>Sedimenticola</taxon>
    </lineage>
</organism>
<name>A0A557SKT3_9GAMM</name>
<protein>
    <submittedName>
        <fullName evidence="1">DUF1499 domain-containing protein</fullName>
    </submittedName>
</protein>